<evidence type="ECO:0000313" key="1">
    <source>
        <dbReference type="EMBL" id="KRN94592.1"/>
    </source>
</evidence>
<dbReference type="PATRIC" id="fig|331679.3.peg.1255"/>
<accession>A0A0R2KZ96</accession>
<reference evidence="1 2" key="1">
    <citation type="journal article" date="2015" name="Genome Announc.">
        <title>Expanding the biotechnology potential of lactobacilli through comparative genomics of 213 strains and associated genera.</title>
        <authorList>
            <person name="Sun Z."/>
            <person name="Harris H.M."/>
            <person name="McCann A."/>
            <person name="Guo C."/>
            <person name="Argimon S."/>
            <person name="Zhang W."/>
            <person name="Yang X."/>
            <person name="Jeffery I.B."/>
            <person name="Cooney J.C."/>
            <person name="Kagawa T.F."/>
            <person name="Liu W."/>
            <person name="Song Y."/>
            <person name="Salvetti E."/>
            <person name="Wrobel A."/>
            <person name="Rasinkangas P."/>
            <person name="Parkhill J."/>
            <person name="Rea M.C."/>
            <person name="O'Sullivan O."/>
            <person name="Ritari J."/>
            <person name="Douillard F.P."/>
            <person name="Paul Ross R."/>
            <person name="Yang R."/>
            <person name="Briner A.E."/>
            <person name="Felis G.E."/>
            <person name="de Vos W.M."/>
            <person name="Barrangou R."/>
            <person name="Klaenhammer T.R."/>
            <person name="Caufield P.W."/>
            <person name="Cui Y."/>
            <person name="Zhang H."/>
            <person name="O'Toole P.W."/>
        </authorList>
    </citation>
    <scope>NUCLEOTIDE SEQUENCE [LARGE SCALE GENOMIC DNA]</scope>
    <source>
        <strain evidence="1 2">DSM 18001</strain>
    </source>
</reference>
<dbReference type="EMBL" id="JQBX01000004">
    <property type="protein sequence ID" value="KRN94592.1"/>
    <property type="molecule type" value="Genomic_DNA"/>
</dbReference>
<evidence type="ECO:0000313" key="2">
    <source>
        <dbReference type="Proteomes" id="UP000051859"/>
    </source>
</evidence>
<dbReference type="InterPro" id="IPR017853">
    <property type="entry name" value="GH"/>
</dbReference>
<keyword evidence="2" id="KW-1185">Reference proteome</keyword>
<proteinExistence type="predicted"/>
<gene>
    <name evidence="1" type="ORF">IV81_GL001229</name>
</gene>
<dbReference type="Proteomes" id="UP000051859">
    <property type="component" value="Unassembled WGS sequence"/>
</dbReference>
<dbReference type="AlphaFoldDB" id="A0A0R2KZ96"/>
<dbReference type="Gene3D" id="3.20.20.80">
    <property type="entry name" value="Glycosidases"/>
    <property type="match status" value="1"/>
</dbReference>
<dbReference type="SUPFAM" id="SSF51445">
    <property type="entry name" value="(Trans)glycosidases"/>
    <property type="match status" value="1"/>
</dbReference>
<name>A0A0R2KZ96_9LACO</name>
<organism evidence="1 2">
    <name type="scientific">Pediococcus stilesii</name>
    <dbReference type="NCBI Taxonomy" id="331679"/>
    <lineage>
        <taxon>Bacteria</taxon>
        <taxon>Bacillati</taxon>
        <taxon>Bacillota</taxon>
        <taxon>Bacilli</taxon>
        <taxon>Lactobacillales</taxon>
        <taxon>Lactobacillaceae</taxon>
        <taxon>Pediococcus</taxon>
    </lineage>
</organism>
<dbReference type="STRING" id="331679.IV81_GL001229"/>
<comment type="caution">
    <text evidence="1">The sequence shown here is derived from an EMBL/GenBank/DDBJ whole genome shotgun (WGS) entry which is preliminary data.</text>
</comment>
<sequence length="251" mass="26582">MLSETQAAADVDWNDLVANGVQAALIRLSHGVTQDLAAAAHIANAKKVDVHVHGYHEYEGVDDEVPFSLNNGVELGLAQGAYMFLVGAPIDAALGFANNWLSAGWKIGTSDVQDDYYQWITGADEPSVYDLWQFDDTHAVDSSGQLLLDPIDPNPPIDSTTPTAPKAGAYVGYGNDTSGMLGGTSIGYSTDGINFYAVITPFGIIFRDGDVERMSNLLINKLKLQSPNGTVFNLAVSDDGVLSAVKEGDGG</sequence>
<protein>
    <submittedName>
        <fullName evidence="1">Uncharacterized protein</fullName>
    </submittedName>
</protein>